<organism evidence="1 2">
    <name type="scientific">Cetraspora pellucida</name>
    <dbReference type="NCBI Taxonomy" id="1433469"/>
    <lineage>
        <taxon>Eukaryota</taxon>
        <taxon>Fungi</taxon>
        <taxon>Fungi incertae sedis</taxon>
        <taxon>Mucoromycota</taxon>
        <taxon>Glomeromycotina</taxon>
        <taxon>Glomeromycetes</taxon>
        <taxon>Diversisporales</taxon>
        <taxon>Gigasporaceae</taxon>
        <taxon>Cetraspora</taxon>
    </lineage>
</organism>
<dbReference type="EMBL" id="CAJVPW010024984">
    <property type="protein sequence ID" value="CAG8706996.1"/>
    <property type="molecule type" value="Genomic_DNA"/>
</dbReference>
<sequence length="117" mass="13223">TSINNQLTNVQNNTSKKNRSKKSGRPLSPVCDNFKKTTPDKYGHCGAICLYCGQSWSRGKPLTMESHLALHCNKAPDHIVTFYLHEVAERVEKLALDDDSEDDAFINSDQKKKKNEE</sequence>
<comment type="caution">
    <text evidence="1">The sequence shown here is derived from an EMBL/GenBank/DDBJ whole genome shotgun (WGS) entry which is preliminary data.</text>
</comment>
<accession>A0ACA9PKL6</accession>
<evidence type="ECO:0000313" key="1">
    <source>
        <dbReference type="EMBL" id="CAG8706996.1"/>
    </source>
</evidence>
<reference evidence="1" key="1">
    <citation type="submission" date="2021-06" db="EMBL/GenBank/DDBJ databases">
        <authorList>
            <person name="Kallberg Y."/>
            <person name="Tangrot J."/>
            <person name="Rosling A."/>
        </authorList>
    </citation>
    <scope>NUCLEOTIDE SEQUENCE</scope>
    <source>
        <strain evidence="1">28 12/20/2015</strain>
    </source>
</reference>
<keyword evidence="2" id="KW-1185">Reference proteome</keyword>
<evidence type="ECO:0000313" key="2">
    <source>
        <dbReference type="Proteomes" id="UP000789366"/>
    </source>
</evidence>
<name>A0ACA9PKL6_9GLOM</name>
<proteinExistence type="predicted"/>
<gene>
    <name evidence="1" type="ORF">SPELUC_LOCUS11586</name>
</gene>
<dbReference type="Proteomes" id="UP000789366">
    <property type="component" value="Unassembled WGS sequence"/>
</dbReference>
<feature type="non-terminal residue" evidence="1">
    <location>
        <position position="1"/>
    </location>
</feature>
<protein>
    <submittedName>
        <fullName evidence="1">421_t:CDS:1</fullName>
    </submittedName>
</protein>